<dbReference type="PRINTS" id="PR01415">
    <property type="entry name" value="ANKYRIN"/>
</dbReference>
<feature type="repeat" description="ANK" evidence="3">
    <location>
        <begin position="650"/>
        <end position="682"/>
    </location>
</feature>
<feature type="repeat" description="ANK" evidence="3">
    <location>
        <begin position="302"/>
        <end position="334"/>
    </location>
</feature>
<dbReference type="Pfam" id="PF00023">
    <property type="entry name" value="Ank"/>
    <property type="match status" value="1"/>
</dbReference>
<evidence type="ECO:0000256" key="2">
    <source>
        <dbReference type="ARBA" id="ARBA00023043"/>
    </source>
</evidence>
<dbReference type="GO" id="GO:0031436">
    <property type="term" value="C:BRCA1-BARD1 complex"/>
    <property type="evidence" value="ECO:0007669"/>
    <property type="project" value="TreeGrafter"/>
</dbReference>
<proteinExistence type="predicted"/>
<evidence type="ECO:0000313" key="5">
    <source>
        <dbReference type="Proteomes" id="UP000310200"/>
    </source>
</evidence>
<feature type="repeat" description="ANK" evidence="3">
    <location>
        <begin position="269"/>
        <end position="301"/>
    </location>
</feature>
<feature type="repeat" description="ANK" evidence="3">
    <location>
        <begin position="683"/>
        <end position="715"/>
    </location>
</feature>
<dbReference type="AlphaFoldDB" id="A0A4S2KUB5"/>
<feature type="repeat" description="ANK" evidence="3">
    <location>
        <begin position="408"/>
        <end position="435"/>
    </location>
</feature>
<feature type="repeat" description="ANK" evidence="3">
    <location>
        <begin position="502"/>
        <end position="534"/>
    </location>
</feature>
<dbReference type="PANTHER" id="PTHR24171">
    <property type="entry name" value="ANKYRIN REPEAT DOMAIN-CONTAINING PROTEIN 39-RELATED"/>
    <property type="match status" value="1"/>
</dbReference>
<dbReference type="SUPFAM" id="SSF48403">
    <property type="entry name" value="Ankyrin repeat"/>
    <property type="match status" value="2"/>
</dbReference>
<comment type="caution">
    <text evidence="4">The sequence shown here is derived from an EMBL/GenBank/DDBJ whole genome shotgun (WGS) entry which is preliminary data.</text>
</comment>
<evidence type="ECO:0000256" key="3">
    <source>
        <dbReference type="PROSITE-ProRule" id="PRU00023"/>
    </source>
</evidence>
<dbReference type="STRING" id="300112.A0A4S2KUB5"/>
<feature type="repeat" description="ANK" evidence="3">
    <location>
        <begin position="716"/>
        <end position="748"/>
    </location>
</feature>
<dbReference type="Gene3D" id="1.25.40.20">
    <property type="entry name" value="Ankyrin repeat-containing domain"/>
    <property type="match status" value="6"/>
</dbReference>
<keyword evidence="5" id="KW-1185">Reference proteome</keyword>
<dbReference type="GO" id="GO:0085020">
    <property type="term" value="P:protein K6-linked ubiquitination"/>
    <property type="evidence" value="ECO:0007669"/>
    <property type="project" value="TreeGrafter"/>
</dbReference>
<gene>
    <name evidence="4" type="ORF">DBV15_11650</name>
</gene>
<feature type="repeat" description="ANK" evidence="3">
    <location>
        <begin position="473"/>
        <end position="505"/>
    </location>
</feature>
<feature type="repeat" description="ANK" evidence="3">
    <location>
        <begin position="617"/>
        <end position="649"/>
    </location>
</feature>
<sequence>MYTVDNISSIYDYINIRKMSGGQVVMLGNQDVNYSLISAVREGRLERARELINSFGLSYSQAWSEGYVLLCDAVKNKHAAVAKLLLTSGSKVNSKNRNPSDTPLHFAVINGDIEIVEMILDKGANIDAENEFGRTPLHDAIRNKKMEVTELLLKYGADVNARDNDGTSLLHVAVEMGCLQIVEHLLKCGAYVNCVCTSAWKQGYTPLHFAVEKGSKEVITLLLSRGANVDVKGEDSITSLHIAAKKGYIRIAEDLLNHGACIHSLTLKEGYTPLHFASEQGNEEAVKLFLNRGADINASTKGNLTPLYIATKTGRKTVVKLLLQHGAKVDNQDKDGKTILQLAVEKGYLTIVEDVLKYCPDINNQSNRSSLKIAVPGYGGKYKKIVEDLLEYYGFIADPEDAIDPKLLHAAVEKGYLKIVGDLLKYGANVNTLHNSTFKEGFTPLHSAAKNKQEEVAKLLISYEADINAQDKTGKTPIFYAIENADLKITKLLLTNRANVKDSSELLNIAVKKECIEIVEALLQHVADINASDKYGRTALHFTALSESKGFFENFTNKDPDTIKGEIAKLLLSKGANVDAQTKNGVTTLHAAIQEGYEKVVEALLEYNANVNSRVKSDITPLHLSAQRGNKKISTMLLNKGANVNAKQKNGTTALHIATQKGHKKVVKVLLKCGAKVDSKMKNDITPLHLGAKKGYRKIIETILKFGADINSRDEYGRTALHIASQEGHTEVVATLLEYGSDINITSRNNCTPLDYAMAGIESFYRQLNNRFYNYDSDDDYCYYDPDRGICLCKVTAEALKRHIVKMKTANLYVSKKNLLLMSSSDEISDFKDDCEKEIASMKSEKINNANISFYDILAKGTSSLAIYMRNENIVLVLKSDDYKTKFPIYASMIGSHFRKGMERKELLEQGNKVFHLLFNNFPELLHDCTEKIFSYLNDEDLRILMDACKPLSISNSNTNINDVVVTLNISQV</sequence>
<feature type="repeat" description="ANK" evidence="3">
    <location>
        <begin position="99"/>
        <end position="131"/>
    </location>
</feature>
<name>A0A4S2KUB5_9HYME</name>
<feature type="repeat" description="ANK" evidence="3">
    <location>
        <begin position="335"/>
        <end position="367"/>
    </location>
</feature>
<feature type="repeat" description="ANK" evidence="3">
    <location>
        <begin position="202"/>
        <end position="234"/>
    </location>
</feature>
<evidence type="ECO:0000313" key="4">
    <source>
        <dbReference type="EMBL" id="TGZ53653.1"/>
    </source>
</evidence>
<dbReference type="GO" id="GO:0004842">
    <property type="term" value="F:ubiquitin-protein transferase activity"/>
    <property type="evidence" value="ECO:0007669"/>
    <property type="project" value="TreeGrafter"/>
</dbReference>
<dbReference type="SMART" id="SM00248">
    <property type="entry name" value="ANK"/>
    <property type="match status" value="19"/>
</dbReference>
<keyword evidence="1" id="KW-0677">Repeat</keyword>
<reference evidence="4 5" key="1">
    <citation type="journal article" date="2019" name="Philos. Trans. R. Soc. Lond., B, Biol. Sci.">
        <title>Ant behaviour and brain gene expression of defending hosts depend on the ecological success of the intruding social parasite.</title>
        <authorList>
            <person name="Kaur R."/>
            <person name="Stoldt M."/>
            <person name="Jongepier E."/>
            <person name="Feldmeyer B."/>
            <person name="Menzel F."/>
            <person name="Bornberg-Bauer E."/>
            <person name="Foitzik S."/>
        </authorList>
    </citation>
    <scope>NUCLEOTIDE SEQUENCE [LARGE SCALE GENOMIC DNA]</scope>
    <source>
        <tissue evidence="4">Whole body</tissue>
    </source>
</reference>
<feature type="repeat" description="ANK" evidence="3">
    <location>
        <begin position="165"/>
        <end position="193"/>
    </location>
</feature>
<dbReference type="InterPro" id="IPR002110">
    <property type="entry name" value="Ankyrin_rpt"/>
</dbReference>
<feature type="repeat" description="ANK" evidence="3">
    <location>
        <begin position="440"/>
        <end position="472"/>
    </location>
</feature>
<keyword evidence="2 3" id="KW-0040">ANK repeat</keyword>
<dbReference type="Pfam" id="PF13637">
    <property type="entry name" value="Ank_4"/>
    <property type="match status" value="2"/>
</dbReference>
<feature type="repeat" description="ANK" evidence="3">
    <location>
        <begin position="65"/>
        <end position="97"/>
    </location>
</feature>
<feature type="repeat" description="ANK" evidence="3">
    <location>
        <begin position="132"/>
        <end position="164"/>
    </location>
</feature>
<organism evidence="4 5">
    <name type="scientific">Temnothorax longispinosus</name>
    <dbReference type="NCBI Taxonomy" id="300112"/>
    <lineage>
        <taxon>Eukaryota</taxon>
        <taxon>Metazoa</taxon>
        <taxon>Ecdysozoa</taxon>
        <taxon>Arthropoda</taxon>
        <taxon>Hexapoda</taxon>
        <taxon>Insecta</taxon>
        <taxon>Pterygota</taxon>
        <taxon>Neoptera</taxon>
        <taxon>Endopterygota</taxon>
        <taxon>Hymenoptera</taxon>
        <taxon>Apocrita</taxon>
        <taxon>Aculeata</taxon>
        <taxon>Formicoidea</taxon>
        <taxon>Formicidae</taxon>
        <taxon>Myrmicinae</taxon>
        <taxon>Temnothorax</taxon>
    </lineage>
</organism>
<feature type="repeat" description="ANK" evidence="3">
    <location>
        <begin position="235"/>
        <end position="267"/>
    </location>
</feature>
<dbReference type="PROSITE" id="PS50088">
    <property type="entry name" value="ANK_REPEAT"/>
    <property type="match status" value="18"/>
</dbReference>
<feature type="repeat" description="ANK" evidence="3">
    <location>
        <begin position="584"/>
        <end position="616"/>
    </location>
</feature>
<dbReference type="EMBL" id="QBLH01000972">
    <property type="protein sequence ID" value="TGZ53653.1"/>
    <property type="molecule type" value="Genomic_DNA"/>
</dbReference>
<accession>A0A4S2KUB5</accession>
<dbReference type="Pfam" id="PF12796">
    <property type="entry name" value="Ank_2"/>
    <property type="match status" value="5"/>
</dbReference>
<evidence type="ECO:0000256" key="1">
    <source>
        <dbReference type="ARBA" id="ARBA00022737"/>
    </source>
</evidence>
<dbReference type="Proteomes" id="UP000310200">
    <property type="component" value="Unassembled WGS sequence"/>
</dbReference>
<dbReference type="InterPro" id="IPR036770">
    <property type="entry name" value="Ankyrin_rpt-contain_sf"/>
</dbReference>
<dbReference type="GO" id="GO:0070531">
    <property type="term" value="C:BRCA1-A complex"/>
    <property type="evidence" value="ECO:0007669"/>
    <property type="project" value="TreeGrafter"/>
</dbReference>
<dbReference type="PROSITE" id="PS50297">
    <property type="entry name" value="ANK_REP_REGION"/>
    <property type="match status" value="15"/>
</dbReference>
<protein>
    <submittedName>
        <fullName evidence="4">Uncharacterized protein</fullName>
    </submittedName>
</protein>